<dbReference type="EMBL" id="JAGSOG010000060">
    <property type="protein sequence ID" value="MBR7834500.1"/>
    <property type="molecule type" value="Genomic_DNA"/>
</dbReference>
<organism evidence="1 2">
    <name type="scientific">Actinospica durhamensis</name>
    <dbReference type="NCBI Taxonomy" id="1508375"/>
    <lineage>
        <taxon>Bacteria</taxon>
        <taxon>Bacillati</taxon>
        <taxon>Actinomycetota</taxon>
        <taxon>Actinomycetes</taxon>
        <taxon>Catenulisporales</taxon>
        <taxon>Actinospicaceae</taxon>
        <taxon>Actinospica</taxon>
    </lineage>
</organism>
<dbReference type="AlphaFoldDB" id="A0A941EL88"/>
<proteinExistence type="predicted"/>
<dbReference type="InterPro" id="IPR017850">
    <property type="entry name" value="Alkaline_phosphatase_core_sf"/>
</dbReference>
<dbReference type="GO" id="GO:0016787">
    <property type="term" value="F:hydrolase activity"/>
    <property type="evidence" value="ECO:0007669"/>
    <property type="project" value="UniProtKB-ARBA"/>
</dbReference>
<comment type="caution">
    <text evidence="1">The sequence shown here is derived from an EMBL/GenBank/DDBJ whole genome shotgun (WGS) entry which is preliminary data.</text>
</comment>
<dbReference type="RefSeq" id="WP_212529019.1">
    <property type="nucleotide sequence ID" value="NZ_JAGSOG010000060.1"/>
</dbReference>
<gene>
    <name evidence="1" type="ORF">KDL01_14590</name>
</gene>
<name>A0A941EL88_9ACTN</name>
<reference evidence="1" key="1">
    <citation type="submission" date="2021-04" db="EMBL/GenBank/DDBJ databases">
        <title>Genome based classification of Actinospica acidithermotolerans sp. nov., an actinobacterium isolated from an Indonesian hot spring.</title>
        <authorList>
            <person name="Kusuma A.B."/>
            <person name="Putra K.E."/>
            <person name="Nafisah S."/>
            <person name="Loh J."/>
            <person name="Nouioui I."/>
            <person name="Goodfellow M."/>
        </authorList>
    </citation>
    <scope>NUCLEOTIDE SEQUENCE</scope>
    <source>
        <strain evidence="1">CSCA 57</strain>
    </source>
</reference>
<dbReference type="Proteomes" id="UP000675781">
    <property type="component" value="Unassembled WGS sequence"/>
</dbReference>
<protein>
    <submittedName>
        <fullName evidence="1">Alkaline phosphatase family protein</fullName>
    </submittedName>
</protein>
<dbReference type="Pfam" id="PF01663">
    <property type="entry name" value="Phosphodiest"/>
    <property type="match status" value="1"/>
</dbReference>
<dbReference type="Gene3D" id="3.40.720.10">
    <property type="entry name" value="Alkaline Phosphatase, subunit A"/>
    <property type="match status" value="1"/>
</dbReference>
<accession>A0A941EL88</accession>
<dbReference type="PANTHER" id="PTHR10151:SF120">
    <property type="entry name" value="BIS(5'-ADENOSYL)-TRIPHOSPHATASE"/>
    <property type="match status" value="1"/>
</dbReference>
<dbReference type="SUPFAM" id="SSF53649">
    <property type="entry name" value="Alkaline phosphatase-like"/>
    <property type="match status" value="1"/>
</dbReference>
<dbReference type="InterPro" id="IPR002591">
    <property type="entry name" value="Phosphodiest/P_Trfase"/>
</dbReference>
<evidence type="ECO:0000313" key="1">
    <source>
        <dbReference type="EMBL" id="MBR7834500.1"/>
    </source>
</evidence>
<keyword evidence="2" id="KW-1185">Reference proteome</keyword>
<evidence type="ECO:0000313" key="2">
    <source>
        <dbReference type="Proteomes" id="UP000675781"/>
    </source>
</evidence>
<sequence length="396" mass="42729">MSGPPPPAVDEDGLDPPAYPAGALSDVIPVIGGALGLPDADGRTRALGTWRPEPTRKACLLLVDGMGRELLRRHAAYAPYLAALLAEPETGHSLTAGFPSTTSTSLASVGTGLPPGAHGMLGYRLMVPATGKLMNFLRWDQNVDPLEWQPRETMFERMTAAGITVTHVSAPRFADSGLTRSVFRGARFSGADSSDEAARRAVEALGSGERSFVYLYYRDLDFIGHTVGVGSPRWREELSYVDGLVQRLAEQMPADATLFVTADHGMVDVPQDHRIDMDQDWELRAGVAMLGGEARARHVYATQGAARDVLAIWEERLEGVAVVRSRDQAVAEGWFGPPDAVDAAMAARVGDVIVAMKRDWAVVATEREAVDARQIGMHGSLTPEEQLVPLLEIRRG</sequence>
<dbReference type="PANTHER" id="PTHR10151">
    <property type="entry name" value="ECTONUCLEOTIDE PYROPHOSPHATASE/PHOSPHODIESTERASE"/>
    <property type="match status" value="1"/>
</dbReference>